<accession>A0AAW3YNZ5</accession>
<name>A0AAW3YNZ5_9GAMM</name>
<keyword evidence="1" id="KW-0732">Signal</keyword>
<dbReference type="AlphaFoldDB" id="A0AAW3YNZ5"/>
<evidence type="ECO:0000256" key="1">
    <source>
        <dbReference type="SAM" id="SignalP"/>
    </source>
</evidence>
<comment type="caution">
    <text evidence="2">The sequence shown here is derived from an EMBL/GenBank/DDBJ whole genome shotgun (WGS) entry which is preliminary data.</text>
</comment>
<reference evidence="2" key="2">
    <citation type="journal article" date="2024" name="Toxins">
        <title>Genome Sequence Analysis of Native Xenorhabdus Strains Isolated from Entomopathogenic Nematodes in Argentina.</title>
        <authorList>
            <person name="Palma L."/>
            <person name="Frizzo L."/>
            <person name="Kaiser S."/>
            <person name="Berry C."/>
            <person name="Caballero P."/>
            <person name="Bode H.B."/>
            <person name="Del Valle E.E."/>
        </authorList>
    </citation>
    <scope>NUCLEOTIDE SEQUENCE</scope>
    <source>
        <strain evidence="2">M</strain>
    </source>
</reference>
<feature type="signal peptide" evidence="1">
    <location>
        <begin position="1"/>
        <end position="17"/>
    </location>
</feature>
<feature type="chain" id="PRO_5043341119" evidence="1">
    <location>
        <begin position="18"/>
        <end position="84"/>
    </location>
</feature>
<reference evidence="2" key="1">
    <citation type="submission" date="2020-09" db="EMBL/GenBank/DDBJ databases">
        <authorList>
            <person name="Palma L."/>
            <person name="Caballero P."/>
            <person name="Berry C."/>
            <person name="Del Valle E."/>
        </authorList>
    </citation>
    <scope>NUCLEOTIDE SEQUENCE</scope>
    <source>
        <strain evidence="2">M</strain>
    </source>
</reference>
<dbReference type="GO" id="GO:0008237">
    <property type="term" value="F:metallopeptidase activity"/>
    <property type="evidence" value="ECO:0007669"/>
    <property type="project" value="InterPro"/>
</dbReference>
<sequence>MKFILLILSLAVFCAYGYDPNALSNPNRHVCSFAIGNQIYNPAQFFNNNLRYRIDEGLESVTVVVENEDGTTIKHYCFNRNKKR</sequence>
<dbReference type="Gene3D" id="3.40.390.10">
    <property type="entry name" value="Collagenase (Catalytic Domain)"/>
    <property type="match status" value="1"/>
</dbReference>
<organism evidence="2">
    <name type="scientific">Xenorhabdus szentirmaii</name>
    <dbReference type="NCBI Taxonomy" id="290112"/>
    <lineage>
        <taxon>Bacteria</taxon>
        <taxon>Pseudomonadati</taxon>
        <taxon>Pseudomonadota</taxon>
        <taxon>Gammaproteobacteria</taxon>
        <taxon>Enterobacterales</taxon>
        <taxon>Morganellaceae</taxon>
        <taxon>Xenorhabdus</taxon>
    </lineage>
</organism>
<dbReference type="EMBL" id="JACXBF010000117">
    <property type="protein sequence ID" value="MBD2799717.1"/>
    <property type="molecule type" value="Genomic_DNA"/>
</dbReference>
<dbReference type="RefSeq" id="WP_323860357.1">
    <property type="nucleotide sequence ID" value="NZ_JACXBF010000117.1"/>
</dbReference>
<proteinExistence type="predicted"/>
<dbReference type="InterPro" id="IPR024079">
    <property type="entry name" value="MetalloPept_cat_dom_sf"/>
</dbReference>
<protein>
    <submittedName>
        <fullName evidence="2">Uncharacterized protein</fullName>
    </submittedName>
</protein>
<evidence type="ECO:0000313" key="2">
    <source>
        <dbReference type="EMBL" id="MBD2799717.1"/>
    </source>
</evidence>
<gene>
    <name evidence="2" type="ORF">ID854_04405</name>
</gene>
<dbReference type="Proteomes" id="UP001193920">
    <property type="component" value="Unassembled WGS sequence"/>
</dbReference>